<sequence>MIKYSTLFLKFKYIFEIQNPIMRSLFITLIIITLPLFANAQTHHFITDTEKNKMLNQARNQAEQKLQQQNSYIELPKTPSFKPLYRNRIENAEAKLVREERKLKKLENEAQEKKDNLKAKQEKLLNLENALKNTNDSDYQKNIERTKEQIAEVQNELNKVKILIESRSKKIADLEIAMEDAKFKREEDY</sequence>
<dbReference type="EMBL" id="JAOZEW010000024">
    <property type="protein sequence ID" value="MCV9929872.1"/>
    <property type="molecule type" value="Genomic_DNA"/>
</dbReference>
<comment type="caution">
    <text evidence="2">The sequence shown here is derived from an EMBL/GenBank/DDBJ whole genome shotgun (WGS) entry which is preliminary data.</text>
</comment>
<organism evidence="2 3">
    <name type="scientific">Flavobacterium shii</name>
    <dbReference type="NCBI Taxonomy" id="2987687"/>
    <lineage>
        <taxon>Bacteria</taxon>
        <taxon>Pseudomonadati</taxon>
        <taxon>Bacteroidota</taxon>
        <taxon>Flavobacteriia</taxon>
        <taxon>Flavobacteriales</taxon>
        <taxon>Flavobacteriaceae</taxon>
        <taxon>Flavobacterium</taxon>
    </lineage>
</organism>
<keyword evidence="3" id="KW-1185">Reference proteome</keyword>
<evidence type="ECO:0000313" key="3">
    <source>
        <dbReference type="Proteomes" id="UP001151079"/>
    </source>
</evidence>
<proteinExistence type="predicted"/>
<dbReference type="RefSeq" id="WP_264207956.1">
    <property type="nucleotide sequence ID" value="NZ_JAOZEW010000024.1"/>
</dbReference>
<reference evidence="2" key="1">
    <citation type="submission" date="2022-10" db="EMBL/GenBank/DDBJ databases">
        <title>Two novel species of Flavobacterium.</title>
        <authorList>
            <person name="Liu Q."/>
            <person name="Xin Y.-H."/>
        </authorList>
    </citation>
    <scope>NUCLEOTIDE SEQUENCE</scope>
    <source>
        <strain evidence="2">LS1R49</strain>
    </source>
</reference>
<feature type="coiled-coil region" evidence="1">
    <location>
        <begin position="52"/>
        <end position="163"/>
    </location>
</feature>
<protein>
    <submittedName>
        <fullName evidence="2">Uncharacterized protein</fullName>
    </submittedName>
</protein>
<dbReference type="AlphaFoldDB" id="A0A9X2ZHJ4"/>
<keyword evidence="1" id="KW-0175">Coiled coil</keyword>
<gene>
    <name evidence="2" type="ORF">OIU83_19585</name>
</gene>
<evidence type="ECO:0000313" key="2">
    <source>
        <dbReference type="EMBL" id="MCV9929872.1"/>
    </source>
</evidence>
<name>A0A9X2ZHJ4_9FLAO</name>
<evidence type="ECO:0000256" key="1">
    <source>
        <dbReference type="SAM" id="Coils"/>
    </source>
</evidence>
<dbReference type="Proteomes" id="UP001151079">
    <property type="component" value="Unassembled WGS sequence"/>
</dbReference>
<accession>A0A9X2ZHJ4</accession>